<dbReference type="Proteomes" id="UP000324233">
    <property type="component" value="Chromosome"/>
</dbReference>
<reference evidence="1 2" key="1">
    <citation type="submission" date="2019-08" db="EMBL/GenBank/DDBJ databases">
        <title>Deep-cultivation of Planctomycetes and their phenomic and genomic characterization uncovers novel biology.</title>
        <authorList>
            <person name="Wiegand S."/>
            <person name="Jogler M."/>
            <person name="Boedeker C."/>
            <person name="Pinto D."/>
            <person name="Vollmers J."/>
            <person name="Rivas-Marin E."/>
            <person name="Kohn T."/>
            <person name="Peeters S.H."/>
            <person name="Heuer A."/>
            <person name="Rast P."/>
            <person name="Oberbeckmann S."/>
            <person name="Bunk B."/>
            <person name="Jeske O."/>
            <person name="Meyerdierks A."/>
            <person name="Storesund J.E."/>
            <person name="Kallscheuer N."/>
            <person name="Luecker S."/>
            <person name="Lage O.M."/>
            <person name="Pohl T."/>
            <person name="Merkel B.J."/>
            <person name="Hornburger P."/>
            <person name="Mueller R.-W."/>
            <person name="Bruemmer F."/>
            <person name="Labrenz M."/>
            <person name="Spormann A.M."/>
            <person name="Op den Camp H."/>
            <person name="Overmann J."/>
            <person name="Amann R."/>
            <person name="Jetten M.S.M."/>
            <person name="Mascher T."/>
            <person name="Medema M.H."/>
            <person name="Devos D.P."/>
            <person name="Kaster A.-K."/>
            <person name="Ovreas L."/>
            <person name="Rohde M."/>
            <person name="Galperin M.Y."/>
            <person name="Jogler C."/>
        </authorList>
    </citation>
    <scope>NUCLEOTIDE SEQUENCE [LARGE SCALE GENOMIC DNA]</scope>
    <source>
        <strain evidence="1 2">OJF2</strain>
    </source>
</reference>
<gene>
    <name evidence="1" type="ORF">OJF2_53400</name>
</gene>
<dbReference type="KEGG" id="agv:OJF2_53400"/>
<keyword evidence="2" id="KW-1185">Reference proteome</keyword>
<sequence>MLDAVLHRALKGRVRKRRVRLAAIEGMAMGSHELNRYFTKRQTDGGGGVDRP</sequence>
<dbReference type="AlphaFoldDB" id="A0A5B9W9I5"/>
<dbReference type="RefSeq" id="WP_168222051.1">
    <property type="nucleotide sequence ID" value="NZ_CP042997.1"/>
</dbReference>
<proteinExistence type="predicted"/>
<evidence type="ECO:0000313" key="2">
    <source>
        <dbReference type="Proteomes" id="UP000324233"/>
    </source>
</evidence>
<organism evidence="1 2">
    <name type="scientific">Aquisphaera giovannonii</name>
    <dbReference type="NCBI Taxonomy" id="406548"/>
    <lineage>
        <taxon>Bacteria</taxon>
        <taxon>Pseudomonadati</taxon>
        <taxon>Planctomycetota</taxon>
        <taxon>Planctomycetia</taxon>
        <taxon>Isosphaerales</taxon>
        <taxon>Isosphaeraceae</taxon>
        <taxon>Aquisphaera</taxon>
    </lineage>
</organism>
<accession>A0A5B9W9I5</accession>
<evidence type="ECO:0000313" key="1">
    <source>
        <dbReference type="EMBL" id="QEH36755.1"/>
    </source>
</evidence>
<dbReference type="EMBL" id="CP042997">
    <property type="protein sequence ID" value="QEH36755.1"/>
    <property type="molecule type" value="Genomic_DNA"/>
</dbReference>
<protein>
    <submittedName>
        <fullName evidence="1">Uncharacterized protein</fullName>
    </submittedName>
</protein>
<name>A0A5B9W9I5_9BACT</name>